<accession>A0A516H4H5</accession>
<feature type="domain" description="HTH luxR-type" evidence="1">
    <location>
        <begin position="309"/>
        <end position="366"/>
    </location>
</feature>
<name>A0A516H4H5_9PROT</name>
<gene>
    <name evidence="2" type="ORF">FNB15_15760</name>
</gene>
<dbReference type="KEGG" id="fer:FNB15_15760"/>
<dbReference type="Gene3D" id="1.10.10.10">
    <property type="entry name" value="Winged helix-like DNA-binding domain superfamily/Winged helix DNA-binding domain"/>
    <property type="match status" value="1"/>
</dbReference>
<evidence type="ECO:0000313" key="3">
    <source>
        <dbReference type="Proteomes" id="UP000317496"/>
    </source>
</evidence>
<dbReference type="SUPFAM" id="SSF46894">
    <property type="entry name" value="C-terminal effector domain of the bipartite response regulators"/>
    <property type="match status" value="1"/>
</dbReference>
<dbReference type="InterPro" id="IPR000792">
    <property type="entry name" value="Tscrpt_reg_LuxR_C"/>
</dbReference>
<protein>
    <recommendedName>
        <fullName evidence="1">HTH luxR-type domain-containing protein</fullName>
    </recommendedName>
</protein>
<dbReference type="RefSeq" id="WP_144069626.1">
    <property type="nucleotide sequence ID" value="NZ_CP041636.1"/>
</dbReference>
<dbReference type="EMBL" id="CP041636">
    <property type="protein sequence ID" value="QDO98645.1"/>
    <property type="molecule type" value="Genomic_DNA"/>
</dbReference>
<dbReference type="GO" id="GO:0006355">
    <property type="term" value="P:regulation of DNA-templated transcription"/>
    <property type="evidence" value="ECO:0007669"/>
    <property type="project" value="InterPro"/>
</dbReference>
<evidence type="ECO:0000259" key="1">
    <source>
        <dbReference type="SMART" id="SM00421"/>
    </source>
</evidence>
<dbReference type="GO" id="GO:0003677">
    <property type="term" value="F:DNA binding"/>
    <property type="evidence" value="ECO:0007669"/>
    <property type="project" value="InterPro"/>
</dbReference>
<evidence type="ECO:0000313" key="2">
    <source>
        <dbReference type="EMBL" id="QDO98645.1"/>
    </source>
</evidence>
<dbReference type="InterPro" id="IPR036388">
    <property type="entry name" value="WH-like_DNA-bd_sf"/>
</dbReference>
<organism evidence="2 3">
    <name type="scientific">Ferrovibrio terrae</name>
    <dbReference type="NCBI Taxonomy" id="2594003"/>
    <lineage>
        <taxon>Bacteria</taxon>
        <taxon>Pseudomonadati</taxon>
        <taxon>Pseudomonadota</taxon>
        <taxon>Alphaproteobacteria</taxon>
        <taxon>Rhodospirillales</taxon>
        <taxon>Rhodospirillaceae</taxon>
        <taxon>Ferrovibrio</taxon>
    </lineage>
</organism>
<dbReference type="AlphaFoldDB" id="A0A516H4H5"/>
<dbReference type="InterPro" id="IPR016032">
    <property type="entry name" value="Sig_transdc_resp-reg_C-effctor"/>
</dbReference>
<reference evidence="2 3" key="1">
    <citation type="submission" date="2019-07" db="EMBL/GenBank/DDBJ databases">
        <title>Genome sequencing for Ferrovibrio sp. K5.</title>
        <authorList>
            <person name="Park S.-J."/>
        </authorList>
    </citation>
    <scope>NUCLEOTIDE SEQUENCE [LARGE SCALE GENOMIC DNA]</scope>
    <source>
        <strain evidence="2 3">K5</strain>
    </source>
</reference>
<dbReference type="SMART" id="SM00421">
    <property type="entry name" value="HTH_LUXR"/>
    <property type="match status" value="1"/>
</dbReference>
<dbReference type="OrthoDB" id="7321545at2"/>
<dbReference type="Proteomes" id="UP000317496">
    <property type="component" value="Chromosome"/>
</dbReference>
<keyword evidence="3" id="KW-1185">Reference proteome</keyword>
<proteinExistence type="predicted"/>
<sequence>MELREFSVLVERLYEAALNPEGWRSMANDLARAFNSGSCAIQLRDLAAGKTVVLTNTANYDARAIAEYEAHFHASDMYVKGAMKLGVGVPLIGSQVVDDNKLLNSEYYADWLKHVGIFHLTGAMMAIDDGAIAGIGIHRPYETDGYDVADREAMGLLLPHLTRALKMYRRLNGMERQGAIGLAALEAMAVGVMVVDAAGKLLFTNTVAERLLQKGQGITVSHGHLRAQIAERNPLLQHTIRQAIAGFTGRSSHAGMLVLPRQDALPLSLLVSPAPGYRLGADLLQATAIIFVNNPDDRITPAEAALATQFRLTPAEARLTAALLDGEHIDDYALRTALSPHTVKSQLKAVFAKTGCGRQADLMRVVLANPVLRMCRQG</sequence>